<organism evidence="5 6">
    <name type="scientific">Paraburkholderia fungorum</name>
    <dbReference type="NCBI Taxonomy" id="134537"/>
    <lineage>
        <taxon>Bacteria</taxon>
        <taxon>Pseudomonadati</taxon>
        <taxon>Pseudomonadota</taxon>
        <taxon>Betaproteobacteria</taxon>
        <taxon>Burkholderiales</taxon>
        <taxon>Burkholderiaceae</taxon>
        <taxon>Paraburkholderia</taxon>
    </lineage>
</organism>
<comment type="caution">
    <text evidence="5">The sequence shown here is derived from an EMBL/GenBank/DDBJ whole genome shotgun (WGS) entry which is preliminary data.</text>
</comment>
<dbReference type="InterPro" id="IPR007055">
    <property type="entry name" value="BON_dom"/>
</dbReference>
<proteinExistence type="predicted"/>
<dbReference type="EMBL" id="JANSLM010000011">
    <property type="protein sequence ID" value="MDT8841120.1"/>
    <property type="molecule type" value="Genomic_DNA"/>
</dbReference>
<evidence type="ECO:0000256" key="1">
    <source>
        <dbReference type="ARBA" id="ARBA00023122"/>
    </source>
</evidence>
<feature type="domain" description="CBS" evidence="4">
    <location>
        <begin position="94"/>
        <end position="154"/>
    </location>
</feature>
<reference evidence="5" key="1">
    <citation type="submission" date="2022-08" db="EMBL/GenBank/DDBJ databases">
        <authorList>
            <person name="Kim S.-J."/>
        </authorList>
    </citation>
    <scope>NUCLEOTIDE SEQUENCE</scope>
    <source>
        <strain evidence="5">KJ</strain>
    </source>
</reference>
<evidence type="ECO:0000313" key="5">
    <source>
        <dbReference type="EMBL" id="MDT8841120.1"/>
    </source>
</evidence>
<accession>A0AAP5QCF4</accession>
<feature type="domain" description="BON" evidence="3">
    <location>
        <begin position="157"/>
        <end position="224"/>
    </location>
</feature>
<gene>
    <name evidence="5" type="ORF">ParKJ_27200</name>
</gene>
<dbReference type="SMART" id="SM00116">
    <property type="entry name" value="CBS"/>
    <property type="match status" value="2"/>
</dbReference>
<evidence type="ECO:0000256" key="2">
    <source>
        <dbReference type="PROSITE-ProRule" id="PRU00703"/>
    </source>
</evidence>
<dbReference type="InterPro" id="IPR051257">
    <property type="entry name" value="Diverse_CBS-Domain"/>
</dbReference>
<dbReference type="Pfam" id="PF04972">
    <property type="entry name" value="BON"/>
    <property type="match status" value="1"/>
</dbReference>
<dbReference type="CDD" id="cd04586">
    <property type="entry name" value="CBS_pair_BON_assoc"/>
    <property type="match status" value="1"/>
</dbReference>
<protein>
    <submittedName>
        <fullName evidence="5">CBS domain-containing protein</fullName>
    </submittedName>
</protein>
<dbReference type="RefSeq" id="WP_106353157.1">
    <property type="nucleotide sequence ID" value="NZ_CP028829.1"/>
</dbReference>
<evidence type="ECO:0000259" key="3">
    <source>
        <dbReference type="PROSITE" id="PS50914"/>
    </source>
</evidence>
<dbReference type="PROSITE" id="PS51371">
    <property type="entry name" value="CBS"/>
    <property type="match status" value="2"/>
</dbReference>
<feature type="domain" description="CBS" evidence="4">
    <location>
        <begin position="7"/>
        <end position="63"/>
    </location>
</feature>
<dbReference type="InterPro" id="IPR017080">
    <property type="entry name" value="UCP036990_CBS_BON"/>
</dbReference>
<dbReference type="InterPro" id="IPR046342">
    <property type="entry name" value="CBS_dom_sf"/>
</dbReference>
<dbReference type="PANTHER" id="PTHR43080">
    <property type="entry name" value="CBS DOMAIN-CONTAINING PROTEIN CBSX3, MITOCHONDRIAL"/>
    <property type="match status" value="1"/>
</dbReference>
<evidence type="ECO:0000313" key="6">
    <source>
        <dbReference type="Proteomes" id="UP001246473"/>
    </source>
</evidence>
<dbReference type="PROSITE" id="PS50914">
    <property type="entry name" value="BON"/>
    <property type="match status" value="1"/>
</dbReference>
<dbReference type="PIRSF" id="PIRSF036990">
    <property type="entry name" value="UCP036990_CBS_BON"/>
    <property type="match status" value="1"/>
</dbReference>
<dbReference type="Gene3D" id="3.10.580.10">
    <property type="entry name" value="CBS-domain"/>
    <property type="match status" value="1"/>
</dbReference>
<keyword evidence="1 2" id="KW-0129">CBS domain</keyword>
<dbReference type="SUPFAM" id="SSF54631">
    <property type="entry name" value="CBS-domain pair"/>
    <property type="match status" value="1"/>
</dbReference>
<dbReference type="AlphaFoldDB" id="A0AAP5QCF4"/>
<dbReference type="Pfam" id="PF00571">
    <property type="entry name" value="CBS"/>
    <property type="match status" value="2"/>
</dbReference>
<dbReference type="Proteomes" id="UP001246473">
    <property type="component" value="Unassembled WGS sequence"/>
</dbReference>
<sequence>MLASDVMTGNVIAVTPDMTVREVAQIFVDNGISGAPVQDADGHVIGMISEGDLLRRSEIGTDERPRSSWLALWSASHEARDYIKTHAAKVRDVMTTEVLSVRPDTPLGEVAGILETRRVKRVPVMKAGKLIGIVSRANLVQALASVPDEPASDVTLSDADIRAMLMGELAGRKWSFAGRNIVVTNGVVHLWGIFHSMEAVDAVRIAAQNIPGVKRVEDHTEPYPVMPGI</sequence>
<dbReference type="InterPro" id="IPR000644">
    <property type="entry name" value="CBS_dom"/>
</dbReference>
<name>A0AAP5QCF4_9BURK</name>
<dbReference type="PANTHER" id="PTHR43080:SF26">
    <property type="entry name" value="REGULATORY PROTEIN"/>
    <property type="match status" value="1"/>
</dbReference>
<evidence type="ECO:0000259" key="4">
    <source>
        <dbReference type="PROSITE" id="PS51371"/>
    </source>
</evidence>